<dbReference type="AlphaFoldDB" id="A0A4R4RCM3"/>
<gene>
    <name evidence="1" type="ORF">E1212_25575</name>
</gene>
<reference evidence="1 2" key="1">
    <citation type="submission" date="2019-02" db="EMBL/GenBank/DDBJ databases">
        <title>Draft genome sequences of novel Actinobacteria.</title>
        <authorList>
            <person name="Sahin N."/>
            <person name="Ay H."/>
            <person name="Saygin H."/>
        </authorList>
    </citation>
    <scope>NUCLEOTIDE SEQUENCE [LARGE SCALE GENOMIC DNA]</scope>
    <source>
        <strain evidence="1 2">KC603</strain>
    </source>
</reference>
<dbReference type="EMBL" id="SMKL01000084">
    <property type="protein sequence ID" value="TDC47018.1"/>
    <property type="molecule type" value="Genomic_DNA"/>
</dbReference>
<evidence type="ECO:0008006" key="3">
    <source>
        <dbReference type="Google" id="ProtNLM"/>
    </source>
</evidence>
<proteinExistence type="predicted"/>
<dbReference type="Proteomes" id="UP000295621">
    <property type="component" value="Unassembled WGS sequence"/>
</dbReference>
<dbReference type="RefSeq" id="WP_131987744.1">
    <property type="nucleotide sequence ID" value="NZ_SMKL01000084.1"/>
</dbReference>
<sequence>MGKAEQQEQVERIVHRFADVAPRNWVRLVGNWEAYTDQSGELTLNYLTLAVVDGGDRWLFGQVGYDEPLYDLVAQLQPMAAADDPDHAWTVLDLEVDQDGTFRVEFGYDPPKRARGVLDEESMGRFETYLDRWVGEHGPRPPARPSGGRP</sequence>
<name>A0A4R4RCM3_9ACTN</name>
<organism evidence="1 2">
    <name type="scientific">Jiangella ureilytica</name>
    <dbReference type="NCBI Taxonomy" id="2530374"/>
    <lineage>
        <taxon>Bacteria</taxon>
        <taxon>Bacillati</taxon>
        <taxon>Actinomycetota</taxon>
        <taxon>Actinomycetes</taxon>
        <taxon>Jiangellales</taxon>
        <taxon>Jiangellaceae</taxon>
        <taxon>Jiangella</taxon>
    </lineage>
</organism>
<dbReference type="OrthoDB" id="286020at2"/>
<dbReference type="SUPFAM" id="SSF160424">
    <property type="entry name" value="BH3703-like"/>
    <property type="match status" value="1"/>
</dbReference>
<evidence type="ECO:0000313" key="2">
    <source>
        <dbReference type="Proteomes" id="UP000295621"/>
    </source>
</evidence>
<accession>A0A4R4RCM3</accession>
<dbReference type="InterPro" id="IPR036170">
    <property type="entry name" value="YezG-like_sf"/>
</dbReference>
<keyword evidence="2" id="KW-1185">Reference proteome</keyword>
<protein>
    <recommendedName>
        <fullName evidence="3">DUF600 family protein</fullName>
    </recommendedName>
</protein>
<evidence type="ECO:0000313" key="1">
    <source>
        <dbReference type="EMBL" id="TDC47018.1"/>
    </source>
</evidence>
<comment type="caution">
    <text evidence="1">The sequence shown here is derived from an EMBL/GenBank/DDBJ whole genome shotgun (WGS) entry which is preliminary data.</text>
</comment>